<feature type="transmembrane region" description="Helical" evidence="2">
    <location>
        <begin position="41"/>
        <end position="62"/>
    </location>
</feature>
<feature type="transmembrane region" description="Helical" evidence="2">
    <location>
        <begin position="222"/>
        <end position="241"/>
    </location>
</feature>
<evidence type="ECO:0000256" key="1">
    <source>
        <dbReference type="SAM" id="MobiDB-lite"/>
    </source>
</evidence>
<proteinExistence type="predicted"/>
<accession>A0ABT8EPW8</accession>
<keyword evidence="2" id="KW-0472">Membrane</keyword>
<evidence type="ECO:0000313" key="3">
    <source>
        <dbReference type="EMBL" id="MDN4160068.1"/>
    </source>
</evidence>
<evidence type="ECO:0008006" key="5">
    <source>
        <dbReference type="Google" id="ProtNLM"/>
    </source>
</evidence>
<name>A0ABT8EPW8_9ACTN</name>
<keyword evidence="2" id="KW-1133">Transmembrane helix</keyword>
<feature type="transmembrane region" description="Helical" evidence="2">
    <location>
        <begin position="164"/>
        <end position="187"/>
    </location>
</feature>
<comment type="caution">
    <text evidence="3">The sequence shown here is derived from an EMBL/GenBank/DDBJ whole genome shotgun (WGS) entry which is preliminary data.</text>
</comment>
<evidence type="ECO:0000256" key="2">
    <source>
        <dbReference type="SAM" id="Phobius"/>
    </source>
</evidence>
<gene>
    <name evidence="3" type="ORF">QWY29_01775</name>
</gene>
<dbReference type="RefSeq" id="WP_300958937.1">
    <property type="nucleotide sequence ID" value="NZ_JAUHJR010000001.1"/>
</dbReference>
<dbReference type="Proteomes" id="UP001168537">
    <property type="component" value="Unassembled WGS sequence"/>
</dbReference>
<keyword evidence="2" id="KW-0812">Transmembrane</keyword>
<evidence type="ECO:0000313" key="4">
    <source>
        <dbReference type="Proteomes" id="UP001168537"/>
    </source>
</evidence>
<dbReference type="EMBL" id="JAUHJR010000001">
    <property type="protein sequence ID" value="MDN4160068.1"/>
    <property type="molecule type" value="Genomic_DNA"/>
</dbReference>
<feature type="compositionally biased region" description="Basic and acidic residues" evidence="1">
    <location>
        <begin position="9"/>
        <end position="29"/>
    </location>
</feature>
<feature type="transmembrane region" description="Helical" evidence="2">
    <location>
        <begin position="199"/>
        <end position="216"/>
    </location>
</feature>
<keyword evidence="4" id="KW-1185">Reference proteome</keyword>
<feature type="region of interest" description="Disordered" evidence="1">
    <location>
        <begin position="1"/>
        <end position="38"/>
    </location>
</feature>
<protein>
    <recommendedName>
        <fullName evidence="5">DUF4386 family protein</fullName>
    </recommendedName>
</protein>
<sequence length="248" mass="25646">MTTTVTHPARTDLPREHSGEGRTPDRSTHDGAPGARPSRHWALAGVGAGLAGIGAILASGIVDAVYDPAIQGDATAIADKLATQTEAAFVFHTLALVSAVLLVVFAAGLLRRLRHRLGGDSLLPMAAFAGLAGTAVVQVIGTSLDTEFLFGLPHQDVLVDSNVVMYGHFIGTVPWCWVLAGLAGLALHLAGRARAVPRWVGRVGLVLGGLTLLAGISPLQYVAGMIGPVWLLVTALGFALGDKAYRTA</sequence>
<organism evidence="3 4">
    <name type="scientific">Nocardioides abyssi</name>
    <dbReference type="NCBI Taxonomy" id="3058370"/>
    <lineage>
        <taxon>Bacteria</taxon>
        <taxon>Bacillati</taxon>
        <taxon>Actinomycetota</taxon>
        <taxon>Actinomycetes</taxon>
        <taxon>Propionibacteriales</taxon>
        <taxon>Nocardioidaceae</taxon>
        <taxon>Nocardioides</taxon>
    </lineage>
</organism>
<feature type="transmembrane region" description="Helical" evidence="2">
    <location>
        <begin position="122"/>
        <end position="144"/>
    </location>
</feature>
<reference evidence="3" key="1">
    <citation type="submission" date="2023-06" db="EMBL/GenBank/DDBJ databases">
        <title>Draft genome sequence of Nocardioides sp. SOB72.</title>
        <authorList>
            <person name="Zhang G."/>
        </authorList>
    </citation>
    <scope>NUCLEOTIDE SEQUENCE</scope>
    <source>
        <strain evidence="3">SOB72</strain>
    </source>
</reference>
<feature type="transmembrane region" description="Helical" evidence="2">
    <location>
        <begin position="89"/>
        <end position="110"/>
    </location>
</feature>